<organism evidence="2 3">
    <name type="scientific">Blomia tropicalis</name>
    <name type="common">Mite</name>
    <dbReference type="NCBI Taxonomy" id="40697"/>
    <lineage>
        <taxon>Eukaryota</taxon>
        <taxon>Metazoa</taxon>
        <taxon>Ecdysozoa</taxon>
        <taxon>Arthropoda</taxon>
        <taxon>Chelicerata</taxon>
        <taxon>Arachnida</taxon>
        <taxon>Acari</taxon>
        <taxon>Acariformes</taxon>
        <taxon>Sarcoptiformes</taxon>
        <taxon>Astigmata</taxon>
        <taxon>Glycyphagoidea</taxon>
        <taxon>Echimyopodidae</taxon>
        <taxon>Blomia</taxon>
    </lineage>
</organism>
<dbReference type="EMBL" id="JAPWDV010000002">
    <property type="protein sequence ID" value="KAJ6220617.1"/>
    <property type="molecule type" value="Genomic_DNA"/>
</dbReference>
<reference evidence="2" key="1">
    <citation type="submission" date="2022-12" db="EMBL/GenBank/DDBJ databases">
        <title>Genome assemblies of Blomia tropicalis.</title>
        <authorList>
            <person name="Cui Y."/>
        </authorList>
    </citation>
    <scope>NUCLEOTIDE SEQUENCE</scope>
    <source>
        <tissue evidence="2">Adult mites</tissue>
    </source>
</reference>
<sequence length="288" mass="33070">MPVQERPVIGNNDVEEEIASATAATNGQFEIIDLPTPQLGQANIDNVPQEQQPLVDDLDSTTDTNVEPLFPIPDLTPSILEINQSLNSIQEDITQLTLRVPLNLDTLHQIETENENGNISNTIIQEEEEEEDEDFNLSEYDDLNRNLDTINEALSKLDQENSLLQNRLRELLPLKRPLEDDHDQESSNRENHLNQYFQNNPVLMNYIKDPKVQNVLTNMLQMEKRSQQFKQPRFYHHQRNQISAGFPNPNHQPITELEKKIIEPEESPEQAVLRALVDHCLNSISDDS</sequence>
<name>A0A9Q0M9M7_BLOTA</name>
<protein>
    <submittedName>
        <fullName evidence="2">Uncharacterized protein</fullName>
    </submittedName>
</protein>
<keyword evidence="3" id="KW-1185">Reference proteome</keyword>
<evidence type="ECO:0000256" key="1">
    <source>
        <dbReference type="SAM" id="Coils"/>
    </source>
</evidence>
<proteinExistence type="predicted"/>
<comment type="caution">
    <text evidence="2">The sequence shown here is derived from an EMBL/GenBank/DDBJ whole genome shotgun (WGS) entry which is preliminary data.</text>
</comment>
<evidence type="ECO:0000313" key="3">
    <source>
        <dbReference type="Proteomes" id="UP001142055"/>
    </source>
</evidence>
<keyword evidence="1" id="KW-0175">Coiled coil</keyword>
<gene>
    <name evidence="2" type="ORF">RDWZM_006429</name>
</gene>
<feature type="coiled-coil region" evidence="1">
    <location>
        <begin position="140"/>
        <end position="167"/>
    </location>
</feature>
<dbReference type="AlphaFoldDB" id="A0A9Q0M9M7"/>
<accession>A0A9Q0M9M7</accession>
<dbReference type="Proteomes" id="UP001142055">
    <property type="component" value="Chromosome 2"/>
</dbReference>
<dbReference type="Pfam" id="PF03670">
    <property type="entry name" value="UPF0184"/>
    <property type="match status" value="1"/>
</dbReference>
<evidence type="ECO:0000313" key="2">
    <source>
        <dbReference type="EMBL" id="KAJ6220617.1"/>
    </source>
</evidence>